<evidence type="ECO:0000256" key="6">
    <source>
        <dbReference type="ARBA" id="ARBA00022759"/>
    </source>
</evidence>
<feature type="domain" description="ERCC4" evidence="14">
    <location>
        <begin position="65"/>
        <end position="263"/>
    </location>
</feature>
<dbReference type="EMBL" id="MCOG01000074">
    <property type="protein sequence ID" value="ORY56272.1"/>
    <property type="molecule type" value="Genomic_DNA"/>
</dbReference>
<dbReference type="Pfam" id="PF02732">
    <property type="entry name" value="ERCC4"/>
    <property type="match status" value="1"/>
</dbReference>
<dbReference type="AlphaFoldDB" id="A0A1Y2DAH1"/>
<dbReference type="InterPro" id="IPR042530">
    <property type="entry name" value="EME1/EME2_C"/>
</dbReference>
<keyword evidence="5" id="KW-0479">Metal-binding</keyword>
<evidence type="ECO:0000313" key="15">
    <source>
        <dbReference type="EMBL" id="ORY56272.1"/>
    </source>
</evidence>
<name>A0A1Y2DAH1_9FUNG</name>
<keyword evidence="10" id="KW-0233">DNA recombination</keyword>
<comment type="similarity">
    <text evidence="3">Belongs to the EME1/MMS4 family.</text>
</comment>
<comment type="subcellular location">
    <subcellularLocation>
        <location evidence="2">Nucleus</location>
    </subcellularLocation>
</comment>
<dbReference type="Gene3D" id="1.10.150.670">
    <property type="entry name" value="Crossover junction endonuclease EME1, DNA-binding domain"/>
    <property type="match status" value="1"/>
</dbReference>
<evidence type="ECO:0000256" key="4">
    <source>
        <dbReference type="ARBA" id="ARBA00022722"/>
    </source>
</evidence>
<gene>
    <name evidence="15" type="ORF">LY90DRAFT_455181</name>
</gene>
<keyword evidence="8" id="KW-0378">Hydrolase</keyword>
<dbReference type="GO" id="GO:0008821">
    <property type="term" value="F:crossover junction DNA endonuclease activity"/>
    <property type="evidence" value="ECO:0007669"/>
    <property type="project" value="TreeGrafter"/>
</dbReference>
<keyword evidence="7" id="KW-0227">DNA damage</keyword>
<dbReference type="Gene3D" id="3.40.50.10130">
    <property type="match status" value="1"/>
</dbReference>
<dbReference type="GO" id="GO:0031573">
    <property type="term" value="P:mitotic intra-S DNA damage checkpoint signaling"/>
    <property type="evidence" value="ECO:0007669"/>
    <property type="project" value="TreeGrafter"/>
</dbReference>
<dbReference type="GO" id="GO:0003677">
    <property type="term" value="F:DNA binding"/>
    <property type="evidence" value="ECO:0007669"/>
    <property type="project" value="InterPro"/>
</dbReference>
<dbReference type="PANTHER" id="PTHR21077:SF5">
    <property type="entry name" value="CROSSOVER JUNCTION ENDONUCLEASE MMS4"/>
    <property type="match status" value="1"/>
</dbReference>
<dbReference type="InterPro" id="IPR006166">
    <property type="entry name" value="ERCC4_domain"/>
</dbReference>
<keyword evidence="12" id="KW-0539">Nucleus</keyword>
<protein>
    <recommendedName>
        <fullName evidence="14">ERCC4 domain-containing protein</fullName>
    </recommendedName>
</protein>
<dbReference type="OrthoDB" id="343092at2759"/>
<evidence type="ECO:0000313" key="16">
    <source>
        <dbReference type="Proteomes" id="UP000193920"/>
    </source>
</evidence>
<evidence type="ECO:0000256" key="7">
    <source>
        <dbReference type="ARBA" id="ARBA00022763"/>
    </source>
</evidence>
<dbReference type="STRING" id="1754190.A0A1Y2DAH1"/>
<keyword evidence="4" id="KW-0540">Nuclease</keyword>
<comment type="caution">
    <text evidence="15">The sequence shown here is derived from an EMBL/GenBank/DDBJ whole genome shotgun (WGS) entry which is preliminary data.</text>
</comment>
<evidence type="ECO:0000256" key="1">
    <source>
        <dbReference type="ARBA" id="ARBA00001946"/>
    </source>
</evidence>
<dbReference type="GO" id="GO:0046872">
    <property type="term" value="F:metal ion binding"/>
    <property type="evidence" value="ECO:0007669"/>
    <property type="project" value="UniProtKB-KW"/>
</dbReference>
<evidence type="ECO:0000259" key="14">
    <source>
        <dbReference type="Pfam" id="PF02732"/>
    </source>
</evidence>
<evidence type="ECO:0000256" key="5">
    <source>
        <dbReference type="ARBA" id="ARBA00022723"/>
    </source>
</evidence>
<evidence type="ECO:0000256" key="10">
    <source>
        <dbReference type="ARBA" id="ARBA00023172"/>
    </source>
</evidence>
<evidence type="ECO:0000256" key="9">
    <source>
        <dbReference type="ARBA" id="ARBA00022842"/>
    </source>
</evidence>
<accession>A0A1Y2DAH1</accession>
<reference evidence="15 16" key="1">
    <citation type="submission" date="2016-08" db="EMBL/GenBank/DDBJ databases">
        <title>A Parts List for Fungal Cellulosomes Revealed by Comparative Genomics.</title>
        <authorList>
            <consortium name="DOE Joint Genome Institute"/>
            <person name="Haitjema C.H."/>
            <person name="Gilmore S.P."/>
            <person name="Henske J.K."/>
            <person name="Solomon K.V."/>
            <person name="De Groot R."/>
            <person name="Kuo A."/>
            <person name="Mondo S.J."/>
            <person name="Salamov A.A."/>
            <person name="Labutti K."/>
            <person name="Zhao Z."/>
            <person name="Chiniquy J."/>
            <person name="Barry K."/>
            <person name="Brewer H.M."/>
            <person name="Purvine S.O."/>
            <person name="Wright A.T."/>
            <person name="Boxma B."/>
            <person name="Van Alen T."/>
            <person name="Hackstein J.H."/>
            <person name="Baker S.E."/>
            <person name="Grigoriev I.V."/>
            <person name="O'Malley M.A."/>
        </authorList>
    </citation>
    <scope>NUCLEOTIDE SEQUENCE [LARGE SCALE GENOMIC DNA]</scope>
    <source>
        <strain evidence="15 16">G1</strain>
    </source>
</reference>
<keyword evidence="13" id="KW-0469">Meiosis</keyword>
<organism evidence="15 16">
    <name type="scientific">Neocallimastix californiae</name>
    <dbReference type="NCBI Taxonomy" id="1754190"/>
    <lineage>
        <taxon>Eukaryota</taxon>
        <taxon>Fungi</taxon>
        <taxon>Fungi incertae sedis</taxon>
        <taxon>Chytridiomycota</taxon>
        <taxon>Chytridiomycota incertae sedis</taxon>
        <taxon>Neocallimastigomycetes</taxon>
        <taxon>Neocallimastigales</taxon>
        <taxon>Neocallimastigaceae</taxon>
        <taxon>Neocallimastix</taxon>
    </lineage>
</organism>
<comment type="cofactor">
    <cofactor evidence="1">
        <name>Mg(2+)</name>
        <dbReference type="ChEBI" id="CHEBI:18420"/>
    </cofactor>
</comment>
<sequence>MIICLDEGFHITDLTSFEQEFLISSETSLENENDECKTSKNVLIIEGSNDKKNEEEEIPPCELLEKNLKKLNVEVRYLEHPIPNTVTWKRRVNYRYNKDLNIYQGTKKEYVINEEFVLFRLSALDFANKASSLEDIKLCFNELKSSFINRLKNTPLENKLFNLSADSNGLKKKRWIFLIEGLNDYYRKRNVLENRKMREIMKSQLTPNKPRHMGKYIKLKSSLSNYPNQQTLEEAFLWLQMTGECLIIFSSGWDKTVEWICTFTKEIAISPFKEKIEHSNNFCTYNKIRTEVENSKIWYRMLEEVYRISPTIIERIIKEYPTVWSLYDTYQQLNSEAGESLIEDLEIVSSNGNVRKIGRSISKRIYEWFTDENGCHKAI</sequence>
<evidence type="ECO:0000256" key="12">
    <source>
        <dbReference type="ARBA" id="ARBA00023242"/>
    </source>
</evidence>
<dbReference type="GO" id="GO:0000712">
    <property type="term" value="P:resolution of meiotic recombination intermediates"/>
    <property type="evidence" value="ECO:0007669"/>
    <property type="project" value="TreeGrafter"/>
</dbReference>
<dbReference type="PANTHER" id="PTHR21077">
    <property type="entry name" value="EME1 PROTEIN"/>
    <property type="match status" value="1"/>
</dbReference>
<dbReference type="Proteomes" id="UP000193920">
    <property type="component" value="Unassembled WGS sequence"/>
</dbReference>
<evidence type="ECO:0000256" key="11">
    <source>
        <dbReference type="ARBA" id="ARBA00023204"/>
    </source>
</evidence>
<dbReference type="GO" id="GO:0031297">
    <property type="term" value="P:replication fork processing"/>
    <property type="evidence" value="ECO:0007669"/>
    <property type="project" value="TreeGrafter"/>
</dbReference>
<evidence type="ECO:0000256" key="8">
    <source>
        <dbReference type="ARBA" id="ARBA00022801"/>
    </source>
</evidence>
<dbReference type="GO" id="GO:0005634">
    <property type="term" value="C:nucleus"/>
    <property type="evidence" value="ECO:0007669"/>
    <property type="project" value="UniProtKB-SubCell"/>
</dbReference>
<dbReference type="GO" id="GO:0006302">
    <property type="term" value="P:double-strand break repair"/>
    <property type="evidence" value="ECO:0007669"/>
    <property type="project" value="TreeGrafter"/>
</dbReference>
<evidence type="ECO:0000256" key="13">
    <source>
        <dbReference type="ARBA" id="ARBA00023254"/>
    </source>
</evidence>
<dbReference type="InterPro" id="IPR033310">
    <property type="entry name" value="Mms4/EME1/EME2"/>
</dbReference>
<keyword evidence="16" id="KW-1185">Reference proteome</keyword>
<dbReference type="GO" id="GO:0048476">
    <property type="term" value="C:Holliday junction resolvase complex"/>
    <property type="evidence" value="ECO:0007669"/>
    <property type="project" value="InterPro"/>
</dbReference>
<keyword evidence="11" id="KW-0234">DNA repair</keyword>
<evidence type="ECO:0000256" key="3">
    <source>
        <dbReference type="ARBA" id="ARBA00005313"/>
    </source>
</evidence>
<keyword evidence="9" id="KW-0460">Magnesium</keyword>
<keyword evidence="6" id="KW-0255">Endonuclease</keyword>
<dbReference type="Pfam" id="PF21292">
    <property type="entry name" value="EME1-MUS81_C"/>
    <property type="match status" value="1"/>
</dbReference>
<evidence type="ECO:0000256" key="2">
    <source>
        <dbReference type="ARBA" id="ARBA00004123"/>
    </source>
</evidence>
<proteinExistence type="inferred from homology"/>